<evidence type="ECO:0000256" key="1">
    <source>
        <dbReference type="SAM" id="Phobius"/>
    </source>
</evidence>
<sequence length="111" mass="12809">MLYRGRYRRPSVAPRGWPSGQGSSVIFALFFVLSIRGLISYGTSKDIFPIIRGLSRAYYYVGMLVNNVVTALYTLVSNTTIYQHTSTFQKHCRTTFTTEVWLPSFKLRHIY</sequence>
<dbReference type="EMBL" id="HBUF01639278">
    <property type="protein sequence ID" value="CAG6784707.1"/>
    <property type="molecule type" value="Transcribed_RNA"/>
</dbReference>
<keyword evidence="1" id="KW-0812">Transmembrane</keyword>
<keyword evidence="1" id="KW-1133">Transmembrane helix</keyword>
<protein>
    <submittedName>
        <fullName evidence="2">Uncharacterized protein</fullName>
    </submittedName>
</protein>
<accession>A0A8D9FC72</accession>
<name>A0A8D9FC72_9HEMI</name>
<dbReference type="AlphaFoldDB" id="A0A8D9FC72"/>
<keyword evidence="1" id="KW-0472">Membrane</keyword>
<evidence type="ECO:0000313" key="2">
    <source>
        <dbReference type="EMBL" id="CAG6784707.1"/>
    </source>
</evidence>
<feature type="transmembrane region" description="Helical" evidence="1">
    <location>
        <begin position="20"/>
        <end position="38"/>
    </location>
</feature>
<organism evidence="2">
    <name type="scientific">Cacopsylla melanoneura</name>
    <dbReference type="NCBI Taxonomy" id="428564"/>
    <lineage>
        <taxon>Eukaryota</taxon>
        <taxon>Metazoa</taxon>
        <taxon>Ecdysozoa</taxon>
        <taxon>Arthropoda</taxon>
        <taxon>Hexapoda</taxon>
        <taxon>Insecta</taxon>
        <taxon>Pterygota</taxon>
        <taxon>Neoptera</taxon>
        <taxon>Paraneoptera</taxon>
        <taxon>Hemiptera</taxon>
        <taxon>Sternorrhyncha</taxon>
        <taxon>Psylloidea</taxon>
        <taxon>Psyllidae</taxon>
        <taxon>Psyllinae</taxon>
        <taxon>Cacopsylla</taxon>
    </lineage>
</organism>
<feature type="transmembrane region" description="Helical" evidence="1">
    <location>
        <begin position="58"/>
        <end position="76"/>
    </location>
</feature>
<reference evidence="2" key="1">
    <citation type="submission" date="2021-05" db="EMBL/GenBank/DDBJ databases">
        <authorList>
            <person name="Alioto T."/>
            <person name="Alioto T."/>
            <person name="Gomez Garrido J."/>
        </authorList>
    </citation>
    <scope>NUCLEOTIDE SEQUENCE</scope>
</reference>
<proteinExistence type="predicted"/>